<name>A0A0F9J5G5_9ZZZZ</name>
<sequence>MAINLTGKADTRDYFLGRGKLYLALLDASSLPGAYRDLGNAPSFNFSVEEENLEHFSSRAGLKVLDKRVAISKAVSIAFSLDELNHDNAGLFFGGSVSNIVNPAIAGVGADASEIIITSSSELGRAYPLLTAYDGTGLPVAFSARSIPTITEDPTGTPVDGVLDTDYEIDKDSGLMFILAGSVIFPAGSVLGWWSAADASAPATLDIMSALKASVQTYAVRYEGVNPANSSEKLILDLYSVQISADGDMPMIGDEFATMSFTGSAQENSAYGKTFDWRTNIRA</sequence>
<proteinExistence type="predicted"/>
<gene>
    <name evidence="1" type="ORF">LCGC14_1498130</name>
</gene>
<dbReference type="EMBL" id="LAZR01010840">
    <property type="protein sequence ID" value="KKM64758.1"/>
    <property type="molecule type" value="Genomic_DNA"/>
</dbReference>
<accession>A0A0F9J5G5</accession>
<organism evidence="1">
    <name type="scientific">marine sediment metagenome</name>
    <dbReference type="NCBI Taxonomy" id="412755"/>
    <lineage>
        <taxon>unclassified sequences</taxon>
        <taxon>metagenomes</taxon>
        <taxon>ecological metagenomes</taxon>
    </lineage>
</organism>
<protein>
    <submittedName>
        <fullName evidence="1">Uncharacterized protein</fullName>
    </submittedName>
</protein>
<comment type="caution">
    <text evidence="1">The sequence shown here is derived from an EMBL/GenBank/DDBJ whole genome shotgun (WGS) entry which is preliminary data.</text>
</comment>
<evidence type="ECO:0000313" key="1">
    <source>
        <dbReference type="EMBL" id="KKM64758.1"/>
    </source>
</evidence>
<dbReference type="AlphaFoldDB" id="A0A0F9J5G5"/>
<reference evidence="1" key="1">
    <citation type="journal article" date="2015" name="Nature">
        <title>Complex archaea that bridge the gap between prokaryotes and eukaryotes.</title>
        <authorList>
            <person name="Spang A."/>
            <person name="Saw J.H."/>
            <person name="Jorgensen S.L."/>
            <person name="Zaremba-Niedzwiedzka K."/>
            <person name="Martijn J."/>
            <person name="Lind A.E."/>
            <person name="van Eijk R."/>
            <person name="Schleper C."/>
            <person name="Guy L."/>
            <person name="Ettema T.J."/>
        </authorList>
    </citation>
    <scope>NUCLEOTIDE SEQUENCE</scope>
</reference>